<gene>
    <name evidence="1" type="ORF">BU25DRAFT_424982</name>
</gene>
<protein>
    <submittedName>
        <fullName evidence="1">Uncharacterized protein</fullName>
    </submittedName>
</protein>
<sequence length="706" mass="78750">MSESRIKRRRLVLSCFECNPELCQYDPRFLMEAGTEPDVGGVARAHQPWSSTNNSMSELPSATFDHFDALLIGENCQPSPWLPFQLDLDLDSSSSGNVSSGGLSSGGLDNESLIGSVRSHMQQQPVTDHRKSLGNQFRGPSHSMSIIASFQDFCRFMKQTIEDHHILGAPQWTTYTPSADKTIPSYSRDGVEQVIKSLLPAEERCRRLSKCYLDHFTGIHALFHVPSFWQEYQSYWNGTHDDASRFNAVLLAVMSCSRCLFADDPLSFDGDSSTARNEAVGWLHAVEAWQSYQSAKSTTIEVFQLKCLVLLSKTLNDIDREDHYTASQTLLADAISNGLHRDWRILGVDESIYERELRRKIWSAIAELDIAVCIERGVPSMASNLFADIQEPKGYNDCDYHSNTEFEPPDHSDSQLTDSSFAKIAHSIRTLRYNIIDFVNNPQKHRSLDQPQLVELRVQISEALDRIPKWPISAPDVAGRNQGLIYRAVSELYLHELLLLLHLPFALTKDTAVSSAMDTDFQRFICVRSASTIIKIHELVAHEGFSPIALGNGHLLRAGLCLCLLEGGALDYGITSLPLFPATQIELVKSGLGMVEQHVLSLGTDLQSLWLFSAASCYVESRRDPSTSSATKSRITDNIVALFSKMCWAQEHKSIRLGLSDAHFARYITQIHEVCEAVSQVVSSKTELDMSSALIKVGAISMNSTH</sequence>
<organism evidence="1 2">
    <name type="scientific">Macroventuria anomochaeta</name>
    <dbReference type="NCBI Taxonomy" id="301207"/>
    <lineage>
        <taxon>Eukaryota</taxon>
        <taxon>Fungi</taxon>
        <taxon>Dikarya</taxon>
        <taxon>Ascomycota</taxon>
        <taxon>Pezizomycotina</taxon>
        <taxon>Dothideomycetes</taxon>
        <taxon>Pleosporomycetidae</taxon>
        <taxon>Pleosporales</taxon>
        <taxon>Pleosporineae</taxon>
        <taxon>Didymellaceae</taxon>
        <taxon>Macroventuria</taxon>
    </lineage>
</organism>
<name>A0ACB6RMP1_9PLEO</name>
<evidence type="ECO:0000313" key="2">
    <source>
        <dbReference type="Proteomes" id="UP000799754"/>
    </source>
</evidence>
<proteinExistence type="predicted"/>
<dbReference type="EMBL" id="MU006738">
    <property type="protein sequence ID" value="KAF2623205.1"/>
    <property type="molecule type" value="Genomic_DNA"/>
</dbReference>
<dbReference type="Proteomes" id="UP000799754">
    <property type="component" value="Unassembled WGS sequence"/>
</dbReference>
<comment type="caution">
    <text evidence="1">The sequence shown here is derived from an EMBL/GenBank/DDBJ whole genome shotgun (WGS) entry which is preliminary data.</text>
</comment>
<keyword evidence="2" id="KW-1185">Reference proteome</keyword>
<evidence type="ECO:0000313" key="1">
    <source>
        <dbReference type="EMBL" id="KAF2623205.1"/>
    </source>
</evidence>
<reference evidence="1" key="1">
    <citation type="journal article" date="2020" name="Stud. Mycol.">
        <title>101 Dothideomycetes genomes: a test case for predicting lifestyles and emergence of pathogens.</title>
        <authorList>
            <person name="Haridas S."/>
            <person name="Albert R."/>
            <person name="Binder M."/>
            <person name="Bloem J."/>
            <person name="Labutti K."/>
            <person name="Salamov A."/>
            <person name="Andreopoulos B."/>
            <person name="Baker S."/>
            <person name="Barry K."/>
            <person name="Bills G."/>
            <person name="Bluhm B."/>
            <person name="Cannon C."/>
            <person name="Castanera R."/>
            <person name="Culley D."/>
            <person name="Daum C."/>
            <person name="Ezra D."/>
            <person name="Gonzalez J."/>
            <person name="Henrissat B."/>
            <person name="Kuo A."/>
            <person name="Liang C."/>
            <person name="Lipzen A."/>
            <person name="Lutzoni F."/>
            <person name="Magnuson J."/>
            <person name="Mondo S."/>
            <person name="Nolan M."/>
            <person name="Ohm R."/>
            <person name="Pangilinan J."/>
            <person name="Park H.-J."/>
            <person name="Ramirez L."/>
            <person name="Alfaro M."/>
            <person name="Sun H."/>
            <person name="Tritt A."/>
            <person name="Yoshinaga Y."/>
            <person name="Zwiers L.-H."/>
            <person name="Turgeon B."/>
            <person name="Goodwin S."/>
            <person name="Spatafora J."/>
            <person name="Crous P."/>
            <person name="Grigoriev I."/>
        </authorList>
    </citation>
    <scope>NUCLEOTIDE SEQUENCE</scope>
    <source>
        <strain evidence="1">CBS 525.71</strain>
    </source>
</reference>
<accession>A0ACB6RMP1</accession>